<keyword evidence="4" id="KW-0808">Transferase</keyword>
<protein>
    <recommendedName>
        <fullName evidence="1">non-specific serine/threonine protein kinase</fullName>
        <ecNumber evidence="1">2.7.11.1</ecNumber>
    </recommendedName>
</protein>
<evidence type="ECO:0000256" key="3">
    <source>
        <dbReference type="ARBA" id="ARBA00022574"/>
    </source>
</evidence>
<dbReference type="SUPFAM" id="SSF50978">
    <property type="entry name" value="WD40 repeat-like"/>
    <property type="match status" value="1"/>
</dbReference>
<keyword evidence="7 13" id="KW-0418">Kinase</keyword>
<dbReference type="GO" id="GO:0004674">
    <property type="term" value="F:protein serine/threonine kinase activity"/>
    <property type="evidence" value="ECO:0007669"/>
    <property type="project" value="UniProtKB-KW"/>
</dbReference>
<dbReference type="InterPro" id="IPR001680">
    <property type="entry name" value="WD40_rpt"/>
</dbReference>
<evidence type="ECO:0000256" key="6">
    <source>
        <dbReference type="ARBA" id="ARBA00022741"/>
    </source>
</evidence>
<feature type="compositionally biased region" description="Low complexity" evidence="11">
    <location>
        <begin position="284"/>
        <end position="299"/>
    </location>
</feature>
<dbReference type="Gene3D" id="3.30.200.20">
    <property type="entry name" value="Phosphorylase Kinase, domain 1"/>
    <property type="match status" value="1"/>
</dbReference>
<evidence type="ECO:0000256" key="8">
    <source>
        <dbReference type="ARBA" id="ARBA00022840"/>
    </source>
</evidence>
<evidence type="ECO:0000256" key="9">
    <source>
        <dbReference type="PROSITE-ProRule" id="PRU00221"/>
    </source>
</evidence>
<feature type="repeat" description="WD" evidence="9">
    <location>
        <begin position="586"/>
        <end position="619"/>
    </location>
</feature>
<evidence type="ECO:0000256" key="7">
    <source>
        <dbReference type="ARBA" id="ARBA00022777"/>
    </source>
</evidence>
<evidence type="ECO:0000256" key="1">
    <source>
        <dbReference type="ARBA" id="ARBA00012513"/>
    </source>
</evidence>
<dbReference type="PROSITE" id="PS00107">
    <property type="entry name" value="PROTEIN_KINASE_ATP"/>
    <property type="match status" value="1"/>
</dbReference>
<dbReference type="EC" id="2.7.11.1" evidence="1"/>
<dbReference type="SUPFAM" id="SSF56112">
    <property type="entry name" value="Protein kinase-like (PK-like)"/>
    <property type="match status" value="1"/>
</dbReference>
<feature type="repeat" description="WD" evidence="9">
    <location>
        <begin position="457"/>
        <end position="498"/>
    </location>
</feature>
<organism evidence="13 14">
    <name type="scientific">Streptomyces albipurpureus</name>
    <dbReference type="NCBI Taxonomy" id="2897419"/>
    <lineage>
        <taxon>Bacteria</taxon>
        <taxon>Bacillati</taxon>
        <taxon>Actinomycetota</taxon>
        <taxon>Actinomycetes</taxon>
        <taxon>Kitasatosporales</taxon>
        <taxon>Streptomycetaceae</taxon>
        <taxon>Streptomyces</taxon>
    </lineage>
</organism>
<feature type="compositionally biased region" description="Pro residues" evidence="11">
    <location>
        <begin position="300"/>
        <end position="310"/>
    </location>
</feature>
<dbReference type="InterPro" id="IPR017441">
    <property type="entry name" value="Protein_kinase_ATP_BS"/>
</dbReference>
<dbReference type="PROSITE" id="PS00108">
    <property type="entry name" value="PROTEIN_KINASE_ST"/>
    <property type="match status" value="1"/>
</dbReference>
<dbReference type="Gene3D" id="1.10.510.10">
    <property type="entry name" value="Transferase(Phosphotransferase) domain 1"/>
    <property type="match status" value="1"/>
</dbReference>
<dbReference type="SMART" id="SM00220">
    <property type="entry name" value="S_TKc"/>
    <property type="match status" value="1"/>
</dbReference>
<proteinExistence type="predicted"/>
<sequence length="685" mass="71820">MTEIPQALIGGRYRLVELIGQGGMGRVWRAYDEVLHRGVAVKELLLPPGVSDTERESLMRRAMREARAAARLRHHGIVSVFDVVQHQGAPTIVMEYVEGRSLGAEIRALGALPLDRVIDIGLALLDALGEAHAKGVVHRDVKPDNVLLTERGPVLTDFGIARLADVSTVLTVTGTLIGTPAYMAPEQLEGDEATAASDLWSLGTTLWHAAEGEPPFSAATLTALSVAILTQSPRPHRLAGSLQPVFAGLLRKSPTERSTAATAIGSLRALRQTHSAPTAHRRNPAAPASAGAPAAGSAPVPAPSPAPVPHPATVRDSRPSNPRADVTTVAAPSRTPTARVAPSATTPAYRSWRHDMRLMVSGEARSVAFSPDGGTIAASGYDTLYFWETDTGRALTKSCVHKDLITSVAFSADGSMIATGGFDFAARLWDAASGRPFEPAERGTLARFWAARNGPAALAHPFQVMALAFSPDGELLVTGSNDEKARLWEVSTGRIVATLKDVGDLTQAVSFAPDGMTFVTGGGGRVRTWDRSGRAVASGRQQGVGGALAFSSGGGLLAVGSWTEGGLVRDAATGEVTVAFEGYAEVRSLAFSPDERVLAVGSDRSARIWDVATGRSLAVLDPDAQPVGEGTSGVRVTDVPAPHHRNGRVAPSSRGWTRSVVFSPDGRTLAAAGGQGGIDLWRCED</sequence>
<dbReference type="Pfam" id="PF00069">
    <property type="entry name" value="Pkinase"/>
    <property type="match status" value="1"/>
</dbReference>
<name>A0ABT0UT43_9ACTN</name>
<keyword evidence="3 9" id="KW-0853">WD repeat</keyword>
<comment type="caution">
    <text evidence="13">The sequence shown here is derived from an EMBL/GenBank/DDBJ whole genome shotgun (WGS) entry which is preliminary data.</text>
</comment>
<dbReference type="InterPro" id="IPR008271">
    <property type="entry name" value="Ser/Thr_kinase_AS"/>
</dbReference>
<feature type="repeat" description="WD" evidence="9">
    <location>
        <begin position="401"/>
        <end position="439"/>
    </location>
</feature>
<keyword evidence="14" id="KW-1185">Reference proteome</keyword>
<evidence type="ECO:0000256" key="5">
    <source>
        <dbReference type="ARBA" id="ARBA00022737"/>
    </source>
</evidence>
<accession>A0ABT0UT43</accession>
<evidence type="ECO:0000256" key="4">
    <source>
        <dbReference type="ARBA" id="ARBA00022679"/>
    </source>
</evidence>
<dbReference type="CDD" id="cd14014">
    <property type="entry name" value="STKc_PknB_like"/>
    <property type="match status" value="1"/>
</dbReference>
<dbReference type="PROSITE" id="PS50011">
    <property type="entry name" value="PROTEIN_KINASE_DOM"/>
    <property type="match status" value="1"/>
</dbReference>
<evidence type="ECO:0000259" key="12">
    <source>
        <dbReference type="PROSITE" id="PS50011"/>
    </source>
</evidence>
<dbReference type="Gene3D" id="2.130.10.10">
    <property type="entry name" value="YVTN repeat-like/Quinoprotein amine dehydrogenase"/>
    <property type="match status" value="4"/>
</dbReference>
<dbReference type="SMART" id="SM00320">
    <property type="entry name" value="WD40"/>
    <property type="match status" value="6"/>
</dbReference>
<gene>
    <name evidence="13" type="ORF">NBG84_23125</name>
</gene>
<evidence type="ECO:0000256" key="2">
    <source>
        <dbReference type="ARBA" id="ARBA00022527"/>
    </source>
</evidence>
<evidence type="ECO:0000313" key="14">
    <source>
        <dbReference type="Proteomes" id="UP001431429"/>
    </source>
</evidence>
<dbReference type="RefSeq" id="WP_250921479.1">
    <property type="nucleotide sequence ID" value="NZ_JAMQAW010000029.1"/>
</dbReference>
<dbReference type="PANTHER" id="PTHR43289:SF6">
    <property type="entry name" value="SERINE_THREONINE-PROTEIN KINASE NEKL-3"/>
    <property type="match status" value="1"/>
</dbReference>
<keyword evidence="2 13" id="KW-0723">Serine/threonine-protein kinase</keyword>
<dbReference type="PANTHER" id="PTHR43289">
    <property type="entry name" value="MITOGEN-ACTIVATED PROTEIN KINASE KINASE KINASE 20-RELATED"/>
    <property type="match status" value="1"/>
</dbReference>
<dbReference type="InterPro" id="IPR019775">
    <property type="entry name" value="WD40_repeat_CS"/>
</dbReference>
<evidence type="ECO:0000256" key="10">
    <source>
        <dbReference type="PROSITE-ProRule" id="PRU10141"/>
    </source>
</evidence>
<evidence type="ECO:0000256" key="11">
    <source>
        <dbReference type="SAM" id="MobiDB-lite"/>
    </source>
</evidence>
<feature type="region of interest" description="Disordered" evidence="11">
    <location>
        <begin position="622"/>
        <end position="652"/>
    </location>
</feature>
<dbReference type="PROSITE" id="PS50294">
    <property type="entry name" value="WD_REPEATS_REGION"/>
    <property type="match status" value="3"/>
</dbReference>
<feature type="repeat" description="WD" evidence="9">
    <location>
        <begin position="659"/>
        <end position="685"/>
    </location>
</feature>
<dbReference type="EMBL" id="JAMQAW010000029">
    <property type="protein sequence ID" value="MCM2391149.1"/>
    <property type="molecule type" value="Genomic_DNA"/>
</dbReference>
<feature type="binding site" evidence="10">
    <location>
        <position position="42"/>
    </location>
    <ligand>
        <name>ATP</name>
        <dbReference type="ChEBI" id="CHEBI:30616"/>
    </ligand>
</feature>
<dbReference type="InterPro" id="IPR011009">
    <property type="entry name" value="Kinase-like_dom_sf"/>
</dbReference>
<dbReference type="InterPro" id="IPR015943">
    <property type="entry name" value="WD40/YVTN_repeat-like_dom_sf"/>
</dbReference>
<feature type="region of interest" description="Disordered" evidence="11">
    <location>
        <begin position="267"/>
        <end position="346"/>
    </location>
</feature>
<dbReference type="InterPro" id="IPR000719">
    <property type="entry name" value="Prot_kinase_dom"/>
</dbReference>
<feature type="domain" description="Protein kinase" evidence="12">
    <location>
        <begin position="13"/>
        <end position="270"/>
    </location>
</feature>
<evidence type="ECO:0000313" key="13">
    <source>
        <dbReference type="EMBL" id="MCM2391149.1"/>
    </source>
</evidence>
<dbReference type="PROSITE" id="PS00678">
    <property type="entry name" value="WD_REPEATS_1"/>
    <property type="match status" value="3"/>
</dbReference>
<dbReference type="PROSITE" id="PS50082">
    <property type="entry name" value="WD_REPEATS_2"/>
    <property type="match status" value="4"/>
</dbReference>
<keyword evidence="8 10" id="KW-0067">ATP-binding</keyword>
<keyword evidence="5" id="KW-0677">Repeat</keyword>
<dbReference type="Proteomes" id="UP001431429">
    <property type="component" value="Unassembled WGS sequence"/>
</dbReference>
<keyword evidence="6 10" id="KW-0547">Nucleotide-binding</keyword>
<dbReference type="Pfam" id="PF00400">
    <property type="entry name" value="WD40"/>
    <property type="match status" value="4"/>
</dbReference>
<dbReference type="CDD" id="cd00200">
    <property type="entry name" value="WD40"/>
    <property type="match status" value="1"/>
</dbReference>
<dbReference type="InterPro" id="IPR036322">
    <property type="entry name" value="WD40_repeat_dom_sf"/>
</dbReference>
<reference evidence="13" key="1">
    <citation type="submission" date="2022-06" db="EMBL/GenBank/DDBJ databases">
        <title>Genome public.</title>
        <authorList>
            <person name="Sun Q."/>
        </authorList>
    </citation>
    <scope>NUCLEOTIDE SEQUENCE</scope>
    <source>
        <strain evidence="13">CWNU-1</strain>
    </source>
</reference>